<comment type="caution">
    <text evidence="1">The sequence shown here is derived from an EMBL/GenBank/DDBJ whole genome shotgun (WGS) entry which is preliminary data.</text>
</comment>
<protein>
    <submittedName>
        <fullName evidence="1">Uncharacterized protein</fullName>
    </submittedName>
</protein>
<dbReference type="EMBL" id="CM023476">
    <property type="protein sequence ID" value="KAH7940462.1"/>
    <property type="molecule type" value="Genomic_DNA"/>
</dbReference>
<accession>A0ACB8CCP2</accession>
<proteinExistence type="predicted"/>
<sequence>MVLFQQLTEASQLPTPGRSDMHNREAVNRSPMSTATQCASKLQALLAGRRNAPSDELRALLRKFSCTLEASISRTVTSMSGTFCAAYVQNLVEQQGRSMDADLARRQLQMGEMLFYKALESVVVEMKQQKPDSDLSVYLSNSAFQRSLFACCLEIVMFCYNSQREFPWILEVFCLKPYNFYKITEPLIRAEKSLWREVIKHLNQIEEQILESLAWKDDSPLWDVLSRSQQIVPQCKEVFPQWRIEMFEESEKNDDNETLSSVAHLSPSRSRSDQSHFRSNETGSSAGSCHGERAARVTASPAPSSPEASKDKPPRCDSLALFFRKVYHLAAVRFLDMCERLGIQKDIQHKIWTCFEHSLVAHIDLMRDRHLDQLILCALYVGAKVTKFATNFETILNCYREQSHKKSHVYRSVYLRRNAGHEERGDIIKFYNDVYVSRMAEFVKSFRSGTKMNEIVCLTPLPRAKYMLSSPKRQVSPNIKLFVSPLKADHFATPERHTYHFNQSPAKDLLRINETVRTCVDVARKRIFDGDALEDEPSAKKQVFFKKIEAFVRDRQGVQNGGCSSEK</sequence>
<keyword evidence="2" id="KW-1185">Reference proteome</keyword>
<reference evidence="1" key="1">
    <citation type="submission" date="2020-05" db="EMBL/GenBank/DDBJ databases">
        <title>Large-scale comparative analyses of tick genomes elucidate their genetic diversity and vector capacities.</title>
        <authorList>
            <person name="Jia N."/>
            <person name="Wang J."/>
            <person name="Shi W."/>
            <person name="Du L."/>
            <person name="Sun Y."/>
            <person name="Zhan W."/>
            <person name="Jiang J."/>
            <person name="Wang Q."/>
            <person name="Zhang B."/>
            <person name="Ji P."/>
            <person name="Sakyi L.B."/>
            <person name="Cui X."/>
            <person name="Yuan T."/>
            <person name="Jiang B."/>
            <person name="Yang W."/>
            <person name="Lam T.T.-Y."/>
            <person name="Chang Q."/>
            <person name="Ding S."/>
            <person name="Wang X."/>
            <person name="Zhu J."/>
            <person name="Ruan X."/>
            <person name="Zhao L."/>
            <person name="Wei J."/>
            <person name="Que T."/>
            <person name="Du C."/>
            <person name="Cheng J."/>
            <person name="Dai P."/>
            <person name="Han X."/>
            <person name="Huang E."/>
            <person name="Gao Y."/>
            <person name="Liu J."/>
            <person name="Shao H."/>
            <person name="Ye R."/>
            <person name="Li L."/>
            <person name="Wei W."/>
            <person name="Wang X."/>
            <person name="Wang C."/>
            <person name="Yang T."/>
            <person name="Huo Q."/>
            <person name="Li W."/>
            <person name="Guo W."/>
            <person name="Chen H."/>
            <person name="Zhou L."/>
            <person name="Ni X."/>
            <person name="Tian J."/>
            <person name="Zhou Y."/>
            <person name="Sheng Y."/>
            <person name="Liu T."/>
            <person name="Pan Y."/>
            <person name="Xia L."/>
            <person name="Li J."/>
            <person name="Zhao F."/>
            <person name="Cao W."/>
        </authorList>
    </citation>
    <scope>NUCLEOTIDE SEQUENCE</scope>
    <source>
        <strain evidence="1">Dsil-2018</strain>
    </source>
</reference>
<name>A0ACB8CCP2_DERSI</name>
<evidence type="ECO:0000313" key="2">
    <source>
        <dbReference type="Proteomes" id="UP000821865"/>
    </source>
</evidence>
<dbReference type="Proteomes" id="UP000821865">
    <property type="component" value="Chromosome 7"/>
</dbReference>
<evidence type="ECO:0000313" key="1">
    <source>
        <dbReference type="EMBL" id="KAH7940462.1"/>
    </source>
</evidence>
<organism evidence="1 2">
    <name type="scientific">Dermacentor silvarum</name>
    <name type="common">Tick</name>
    <dbReference type="NCBI Taxonomy" id="543639"/>
    <lineage>
        <taxon>Eukaryota</taxon>
        <taxon>Metazoa</taxon>
        <taxon>Ecdysozoa</taxon>
        <taxon>Arthropoda</taxon>
        <taxon>Chelicerata</taxon>
        <taxon>Arachnida</taxon>
        <taxon>Acari</taxon>
        <taxon>Parasitiformes</taxon>
        <taxon>Ixodida</taxon>
        <taxon>Ixodoidea</taxon>
        <taxon>Ixodidae</taxon>
        <taxon>Rhipicephalinae</taxon>
        <taxon>Dermacentor</taxon>
    </lineage>
</organism>
<gene>
    <name evidence="1" type="ORF">HPB49_000326</name>
</gene>